<name>A0A9X1IQH5_9SPHN</name>
<evidence type="ECO:0000313" key="7">
    <source>
        <dbReference type="Proteomes" id="UP001138757"/>
    </source>
</evidence>
<feature type="signal peptide" evidence="3">
    <location>
        <begin position="1"/>
        <end position="18"/>
    </location>
</feature>
<evidence type="ECO:0000259" key="4">
    <source>
        <dbReference type="Pfam" id="PF00263"/>
    </source>
</evidence>
<evidence type="ECO:0000256" key="2">
    <source>
        <dbReference type="SAM" id="MobiDB-lite"/>
    </source>
</evidence>
<evidence type="ECO:0000256" key="1">
    <source>
        <dbReference type="RuleBase" id="RU004003"/>
    </source>
</evidence>
<dbReference type="AlphaFoldDB" id="A0A9X1IQH5"/>
<dbReference type="InterPro" id="IPR001775">
    <property type="entry name" value="GspD/PilQ"/>
</dbReference>
<evidence type="ECO:0000259" key="5">
    <source>
        <dbReference type="Pfam" id="PF13629"/>
    </source>
</evidence>
<dbReference type="Proteomes" id="UP001138757">
    <property type="component" value="Unassembled WGS sequence"/>
</dbReference>
<evidence type="ECO:0000256" key="3">
    <source>
        <dbReference type="SAM" id="SignalP"/>
    </source>
</evidence>
<evidence type="ECO:0000313" key="6">
    <source>
        <dbReference type="EMBL" id="MBT2186631.1"/>
    </source>
</evidence>
<organism evidence="6 7">
    <name type="scientific">Sphingobium nicotianae</name>
    <dbReference type="NCBI Taxonomy" id="2782607"/>
    <lineage>
        <taxon>Bacteria</taxon>
        <taxon>Pseudomonadati</taxon>
        <taxon>Pseudomonadota</taxon>
        <taxon>Alphaproteobacteria</taxon>
        <taxon>Sphingomonadales</taxon>
        <taxon>Sphingomonadaceae</taxon>
        <taxon>Sphingobium</taxon>
    </lineage>
</organism>
<dbReference type="Pfam" id="PF13629">
    <property type="entry name" value="T2SS-T3SS_pil_N"/>
    <property type="match status" value="1"/>
</dbReference>
<feature type="chain" id="PRO_5040894203" evidence="3">
    <location>
        <begin position="19"/>
        <end position="523"/>
    </location>
</feature>
<dbReference type="GO" id="GO:0009306">
    <property type="term" value="P:protein secretion"/>
    <property type="evidence" value="ECO:0007669"/>
    <property type="project" value="InterPro"/>
</dbReference>
<reference evidence="6" key="1">
    <citation type="submission" date="2021-05" db="EMBL/GenBank/DDBJ databases">
        <title>Genome of Sphingobium sp. strain.</title>
        <authorList>
            <person name="Fan R."/>
        </authorList>
    </citation>
    <scope>NUCLEOTIDE SEQUENCE</scope>
    <source>
        <strain evidence="6">H33</strain>
    </source>
</reference>
<dbReference type="GO" id="GO:0015627">
    <property type="term" value="C:type II protein secretion system complex"/>
    <property type="evidence" value="ECO:0007669"/>
    <property type="project" value="TreeGrafter"/>
</dbReference>
<keyword evidence="7" id="KW-1185">Reference proteome</keyword>
<dbReference type="PRINTS" id="PR00811">
    <property type="entry name" value="BCTERIALGSPD"/>
</dbReference>
<sequence>MTKALSPSVARIATGALAAALAIAASATLTPPRLLAAGAQQENGALLLAIGESRVINLPENLSDVVIADPAVLDVHVRSQRQIYLIAKGPGETNVFVTSTNGKMLYANAVRVGNNITSIDQMLTLAMPDAHVQVSTMNGMILLTGTIAAPEDAAEVQRLVQAFAGDKTQVVSRLKTATPLQVNLQVRIAEVNKTLAKNIGFNLATMDTTSGFKFGIGQGRTAINDVWNVGGPLAVGNGLKAPQGYAIDPNTGLFKTTKEAIGTAITSQTSGSTLGFDTKLFGLDILGALDLAETQGLSTTLANPNLTALSGETASFLAGGEIPIPLSSSLGNVSVEFKQYGVSLAFTPTVLADGRISMRVRPEVSQLDASAGVRLNSFTIPGVSTRRAETTVELGSGQSFVIGGLLSTSSSNTIDKAPFLGDLPILGNLFKSKGWRRQETELVIVVTPYLVKPVNARDIALPTDGYRNPTDAQQIFTSQLHDGDGKKKRPVPQAAAPTTVTPDQVGTKTSKGKGKAAAPGFSF</sequence>
<dbReference type="PANTHER" id="PTHR30332">
    <property type="entry name" value="PROBABLE GENERAL SECRETION PATHWAY PROTEIN D"/>
    <property type="match status" value="1"/>
</dbReference>
<keyword evidence="3" id="KW-0732">Signal</keyword>
<dbReference type="InterPro" id="IPR004846">
    <property type="entry name" value="T2SS/T3SS_dom"/>
</dbReference>
<dbReference type="InterPro" id="IPR032789">
    <property type="entry name" value="T2SS-T3SS_pil_N"/>
</dbReference>
<gene>
    <name evidence="6" type="ORF">KK488_06680</name>
</gene>
<dbReference type="Pfam" id="PF00263">
    <property type="entry name" value="Secretin"/>
    <property type="match status" value="1"/>
</dbReference>
<accession>A0A9X1IQH5</accession>
<proteinExistence type="inferred from homology"/>
<feature type="domain" description="Type II/III secretion system secretin-like" evidence="4">
    <location>
        <begin position="292"/>
        <end position="452"/>
    </location>
</feature>
<comment type="caution">
    <text evidence="6">The sequence shown here is derived from an EMBL/GenBank/DDBJ whole genome shotgun (WGS) entry which is preliminary data.</text>
</comment>
<comment type="similarity">
    <text evidence="1">Belongs to the bacterial secretin family.</text>
</comment>
<dbReference type="EMBL" id="JAHGAW010000004">
    <property type="protein sequence ID" value="MBT2186631.1"/>
    <property type="molecule type" value="Genomic_DNA"/>
</dbReference>
<dbReference type="InterPro" id="IPR050810">
    <property type="entry name" value="Bact_Secretion_Sys_Channel"/>
</dbReference>
<dbReference type="RefSeq" id="WP_214622389.1">
    <property type="nucleotide sequence ID" value="NZ_JAHGAW010000004.1"/>
</dbReference>
<feature type="region of interest" description="Disordered" evidence="2">
    <location>
        <begin position="478"/>
        <end position="523"/>
    </location>
</feature>
<feature type="domain" description="Pilus formation protein N-terminal" evidence="5">
    <location>
        <begin position="45"/>
        <end position="112"/>
    </location>
</feature>
<dbReference type="PANTHER" id="PTHR30332:SF17">
    <property type="entry name" value="TYPE IV PILIATION SYSTEM PROTEIN DR_0774-RELATED"/>
    <property type="match status" value="1"/>
</dbReference>
<protein>
    <submittedName>
        <fullName evidence="6">Type II and III secretion system protein family protein</fullName>
    </submittedName>
</protein>